<feature type="transmembrane region" description="Helical" evidence="6">
    <location>
        <begin position="89"/>
        <end position="108"/>
    </location>
</feature>
<feature type="transmembrane region" description="Helical" evidence="6">
    <location>
        <begin position="412"/>
        <end position="432"/>
    </location>
</feature>
<gene>
    <name evidence="8" type="ORF">FHU39_003129</name>
</gene>
<accession>A0A839NEJ2</accession>
<keyword evidence="9" id="KW-1185">Reference proteome</keyword>
<dbReference type="InterPro" id="IPR011701">
    <property type="entry name" value="MFS"/>
</dbReference>
<feature type="transmembrane region" description="Helical" evidence="6">
    <location>
        <begin position="234"/>
        <end position="258"/>
    </location>
</feature>
<organism evidence="8 9">
    <name type="scientific">Flexivirga oryzae</name>
    <dbReference type="NCBI Taxonomy" id="1794944"/>
    <lineage>
        <taxon>Bacteria</taxon>
        <taxon>Bacillati</taxon>
        <taxon>Actinomycetota</taxon>
        <taxon>Actinomycetes</taxon>
        <taxon>Micrococcales</taxon>
        <taxon>Dermacoccaceae</taxon>
        <taxon>Flexivirga</taxon>
    </lineage>
</organism>
<dbReference type="PANTHER" id="PTHR42718:SF9">
    <property type="entry name" value="MAJOR FACILITATOR SUPERFAMILY MULTIDRUG TRANSPORTER MFSC"/>
    <property type="match status" value="1"/>
</dbReference>
<dbReference type="PANTHER" id="PTHR42718">
    <property type="entry name" value="MAJOR FACILITATOR SUPERFAMILY MULTIDRUG TRANSPORTER MFSC"/>
    <property type="match status" value="1"/>
</dbReference>
<dbReference type="EMBL" id="JACHVQ010000002">
    <property type="protein sequence ID" value="MBB2893111.1"/>
    <property type="molecule type" value="Genomic_DNA"/>
</dbReference>
<evidence type="ECO:0000259" key="7">
    <source>
        <dbReference type="PROSITE" id="PS50850"/>
    </source>
</evidence>
<keyword evidence="5 6" id="KW-0472">Membrane</keyword>
<comment type="caution">
    <text evidence="8">The sequence shown here is derived from an EMBL/GenBank/DDBJ whole genome shotgun (WGS) entry which is preliminary data.</text>
</comment>
<feature type="transmembrane region" description="Helical" evidence="6">
    <location>
        <begin position="53"/>
        <end position="77"/>
    </location>
</feature>
<dbReference type="RefSeq" id="WP_183321469.1">
    <property type="nucleotide sequence ID" value="NZ_JACHVQ010000002.1"/>
</dbReference>
<proteinExistence type="predicted"/>
<evidence type="ECO:0000256" key="1">
    <source>
        <dbReference type="ARBA" id="ARBA00004651"/>
    </source>
</evidence>
<dbReference type="GO" id="GO:0005886">
    <property type="term" value="C:plasma membrane"/>
    <property type="evidence" value="ECO:0007669"/>
    <property type="project" value="UniProtKB-SubCell"/>
</dbReference>
<evidence type="ECO:0000313" key="8">
    <source>
        <dbReference type="EMBL" id="MBB2893111.1"/>
    </source>
</evidence>
<protein>
    <submittedName>
        <fullName evidence="8">MFS family permease</fullName>
    </submittedName>
</protein>
<evidence type="ECO:0000256" key="3">
    <source>
        <dbReference type="ARBA" id="ARBA00022692"/>
    </source>
</evidence>
<evidence type="ECO:0000256" key="5">
    <source>
        <dbReference type="ARBA" id="ARBA00023136"/>
    </source>
</evidence>
<feature type="transmembrane region" description="Helical" evidence="6">
    <location>
        <begin position="177"/>
        <end position="196"/>
    </location>
</feature>
<feature type="transmembrane region" description="Helical" evidence="6">
    <location>
        <begin position="318"/>
        <end position="342"/>
    </location>
</feature>
<feature type="transmembrane region" description="Helical" evidence="6">
    <location>
        <begin position="208"/>
        <end position="228"/>
    </location>
</feature>
<evidence type="ECO:0000313" key="9">
    <source>
        <dbReference type="Proteomes" id="UP000559182"/>
    </source>
</evidence>
<feature type="transmembrane region" description="Helical" evidence="6">
    <location>
        <begin position="349"/>
        <end position="366"/>
    </location>
</feature>
<dbReference type="AlphaFoldDB" id="A0A839NEJ2"/>
<evidence type="ECO:0000256" key="6">
    <source>
        <dbReference type="SAM" id="Phobius"/>
    </source>
</evidence>
<feature type="transmembrane region" description="Helical" evidence="6">
    <location>
        <begin position="20"/>
        <end position="41"/>
    </location>
</feature>
<sequence length="484" mass="50913">MTHVLETPLRKAQPLTRQPLAVFLGPLVLVELFSGVLQIYFSPVYASLAAKFGVGVGTLSWALTAFTLASAVSTPVFCKLGDVYGHRKILRIQVSIVAAGSVLIAAAPTFSVLVAGRVLQGMFPAYLPLMFGLVRARYGDDDTKRAISYLTSILIFGVVFGLVAVGFITRYTDGPTWALWLPAVGTLVGLVGLLLVRGEKVERRSDLRVDWVGAVMLGAGFAFLLLGISEGSDWGWTSARVIGSIVLGALILVAWTAVELRIDQPLADLRWLFKPHFVPVYIVGFCTYLAVLGGQVVGSTFMAAPHAVLGYGLSLSPFGISIWLAVTFFVMFLGVLSTAWLGKAIGFRTVMMIGSVLAAVGFLGLVGWHNSLAAVVVLTAVAVGGMGFIESSTRTLVVGGLREHEVSMGEGIYELSISLGPAVGSAVFGAILSAHASSVKGLASEHGYQLSWLVMGLSCALAAVVAVGFVIAGRRRKGAPAPAA</sequence>
<keyword evidence="2" id="KW-0813">Transport</keyword>
<dbReference type="GO" id="GO:0022857">
    <property type="term" value="F:transmembrane transporter activity"/>
    <property type="evidence" value="ECO:0007669"/>
    <property type="project" value="InterPro"/>
</dbReference>
<feature type="transmembrane region" description="Helical" evidence="6">
    <location>
        <begin position="114"/>
        <end position="134"/>
    </location>
</feature>
<dbReference type="Proteomes" id="UP000559182">
    <property type="component" value="Unassembled WGS sequence"/>
</dbReference>
<keyword evidence="3 6" id="KW-0812">Transmembrane</keyword>
<dbReference type="Gene3D" id="1.20.1250.20">
    <property type="entry name" value="MFS general substrate transporter like domains"/>
    <property type="match status" value="2"/>
</dbReference>
<evidence type="ECO:0000256" key="2">
    <source>
        <dbReference type="ARBA" id="ARBA00022448"/>
    </source>
</evidence>
<reference evidence="8 9" key="1">
    <citation type="submission" date="2020-08" db="EMBL/GenBank/DDBJ databases">
        <title>Sequencing the genomes of 1000 actinobacteria strains.</title>
        <authorList>
            <person name="Klenk H.-P."/>
        </authorList>
    </citation>
    <scope>NUCLEOTIDE SEQUENCE [LARGE SCALE GENOMIC DNA]</scope>
    <source>
        <strain evidence="8 9">DSM 105369</strain>
    </source>
</reference>
<feature type="domain" description="Major facilitator superfamily (MFS) profile" evidence="7">
    <location>
        <begin position="19"/>
        <end position="474"/>
    </location>
</feature>
<keyword evidence="4 6" id="KW-1133">Transmembrane helix</keyword>
<dbReference type="InterPro" id="IPR020846">
    <property type="entry name" value="MFS_dom"/>
</dbReference>
<feature type="transmembrane region" description="Helical" evidence="6">
    <location>
        <begin position="146"/>
        <end position="171"/>
    </location>
</feature>
<dbReference type="InterPro" id="IPR036259">
    <property type="entry name" value="MFS_trans_sf"/>
</dbReference>
<dbReference type="SUPFAM" id="SSF103473">
    <property type="entry name" value="MFS general substrate transporter"/>
    <property type="match status" value="2"/>
</dbReference>
<feature type="transmembrane region" description="Helical" evidence="6">
    <location>
        <begin position="278"/>
        <end position="298"/>
    </location>
</feature>
<feature type="transmembrane region" description="Helical" evidence="6">
    <location>
        <begin position="372"/>
        <end position="391"/>
    </location>
</feature>
<dbReference type="PROSITE" id="PS50850">
    <property type="entry name" value="MFS"/>
    <property type="match status" value="1"/>
</dbReference>
<evidence type="ECO:0000256" key="4">
    <source>
        <dbReference type="ARBA" id="ARBA00022989"/>
    </source>
</evidence>
<comment type="subcellular location">
    <subcellularLocation>
        <location evidence="1">Cell membrane</location>
        <topology evidence="1">Multi-pass membrane protein</topology>
    </subcellularLocation>
</comment>
<dbReference type="Pfam" id="PF07690">
    <property type="entry name" value="MFS_1"/>
    <property type="match status" value="1"/>
</dbReference>
<name>A0A839NEJ2_9MICO</name>
<feature type="transmembrane region" description="Helical" evidence="6">
    <location>
        <begin position="452"/>
        <end position="472"/>
    </location>
</feature>